<dbReference type="InParanoid" id="A0A165GQH4"/>
<sequence length="378" mass="39747">MPSLSHRSPAGRAPTQTPILFAATVFASLPKPAAAFWYSRNCVQDPNLPLHRPLLVRGRGDRPLPPPAHPRPHLPRRVAQPARPHHRRRRGGVGRARGRVRCHPLAGPGRAGAHGASAAAAGRRQPVDAEHVPLALLPSPSPIPSPRPTPTDAAASRGRSARPRAPSKPARPLPVHDPRADATERGDARCPAEQCGCARGALEPPGRGGGGEAVPRWAGEGCDGHGWCWSGPGPGPAGRLEAAGNAGVEDQRGSEGRSAGAALGASLLLLPCFALPRALSCSLLLLLRALFAALFVPVRCSCLCTVPLPAVVMGSPFMPPRLARFYVLQTLPTPAASKSRSREQTSQASSIPSQAQGVQPSDIYSMYTCTTKRTERID</sequence>
<feature type="compositionally biased region" description="Basic and acidic residues" evidence="1">
    <location>
        <begin position="174"/>
        <end position="187"/>
    </location>
</feature>
<feature type="compositionally biased region" description="Low complexity" evidence="1">
    <location>
        <begin position="153"/>
        <end position="170"/>
    </location>
</feature>
<proteinExistence type="predicted"/>
<protein>
    <submittedName>
        <fullName evidence="2">Uncharacterized protein</fullName>
    </submittedName>
</protein>
<keyword evidence="3" id="KW-1185">Reference proteome</keyword>
<gene>
    <name evidence="2" type="ORF">CALCODRAFT_243431</name>
</gene>
<organism evidence="2 3">
    <name type="scientific">Calocera cornea HHB12733</name>
    <dbReference type="NCBI Taxonomy" id="1353952"/>
    <lineage>
        <taxon>Eukaryota</taxon>
        <taxon>Fungi</taxon>
        <taxon>Dikarya</taxon>
        <taxon>Basidiomycota</taxon>
        <taxon>Agaricomycotina</taxon>
        <taxon>Dacrymycetes</taxon>
        <taxon>Dacrymycetales</taxon>
        <taxon>Dacrymycetaceae</taxon>
        <taxon>Calocera</taxon>
    </lineage>
</organism>
<feature type="region of interest" description="Disordered" evidence="1">
    <location>
        <begin position="56"/>
        <end position="187"/>
    </location>
</feature>
<dbReference type="EMBL" id="KV423952">
    <property type="protein sequence ID" value="KZT58351.1"/>
    <property type="molecule type" value="Genomic_DNA"/>
</dbReference>
<name>A0A165GQH4_9BASI</name>
<evidence type="ECO:0000256" key="1">
    <source>
        <dbReference type="SAM" id="MobiDB-lite"/>
    </source>
</evidence>
<feature type="region of interest" description="Disordered" evidence="1">
    <location>
        <begin position="336"/>
        <end position="359"/>
    </location>
</feature>
<evidence type="ECO:0000313" key="2">
    <source>
        <dbReference type="EMBL" id="KZT58351.1"/>
    </source>
</evidence>
<dbReference type="AlphaFoldDB" id="A0A165GQH4"/>
<dbReference type="OrthoDB" id="10667061at2759"/>
<feature type="compositionally biased region" description="Pro residues" evidence="1">
    <location>
        <begin position="139"/>
        <end position="149"/>
    </location>
</feature>
<feature type="compositionally biased region" description="Basic residues" evidence="1">
    <location>
        <begin position="83"/>
        <end position="102"/>
    </location>
</feature>
<accession>A0A165GQH4</accession>
<feature type="compositionally biased region" description="Low complexity" evidence="1">
    <location>
        <begin position="106"/>
        <end position="124"/>
    </location>
</feature>
<dbReference type="Proteomes" id="UP000076842">
    <property type="component" value="Unassembled WGS sequence"/>
</dbReference>
<reference evidence="2 3" key="1">
    <citation type="journal article" date="2016" name="Mol. Biol. Evol.">
        <title>Comparative Genomics of Early-Diverging Mushroom-Forming Fungi Provides Insights into the Origins of Lignocellulose Decay Capabilities.</title>
        <authorList>
            <person name="Nagy L.G."/>
            <person name="Riley R."/>
            <person name="Tritt A."/>
            <person name="Adam C."/>
            <person name="Daum C."/>
            <person name="Floudas D."/>
            <person name="Sun H."/>
            <person name="Yadav J.S."/>
            <person name="Pangilinan J."/>
            <person name="Larsson K.H."/>
            <person name="Matsuura K."/>
            <person name="Barry K."/>
            <person name="Labutti K."/>
            <person name="Kuo R."/>
            <person name="Ohm R.A."/>
            <person name="Bhattacharya S.S."/>
            <person name="Shirouzu T."/>
            <person name="Yoshinaga Y."/>
            <person name="Martin F.M."/>
            <person name="Grigoriev I.V."/>
            <person name="Hibbett D.S."/>
        </authorList>
    </citation>
    <scope>NUCLEOTIDE SEQUENCE [LARGE SCALE GENOMIC DNA]</scope>
    <source>
        <strain evidence="2 3">HHB12733</strain>
    </source>
</reference>
<evidence type="ECO:0000313" key="3">
    <source>
        <dbReference type="Proteomes" id="UP000076842"/>
    </source>
</evidence>